<dbReference type="RefSeq" id="WP_377869955.1">
    <property type="nucleotide sequence ID" value="NZ_JBHMAY010000017.1"/>
</dbReference>
<sequence>MNKLLAAFAPVRKLAGSVLGGATGVGVAAVLDGIGWHLPTAVDGAIAVVLAAAGTWLAPANTPPAKPVAPVAE</sequence>
<dbReference type="EMBL" id="JBHRWI010000016">
    <property type="protein sequence ID" value="MFC3511012.1"/>
    <property type="molecule type" value="Genomic_DNA"/>
</dbReference>
<organism evidence="1 2">
    <name type="scientific">Amycolatopsis halotolerans</name>
    <dbReference type="NCBI Taxonomy" id="330083"/>
    <lineage>
        <taxon>Bacteria</taxon>
        <taxon>Bacillati</taxon>
        <taxon>Actinomycetota</taxon>
        <taxon>Actinomycetes</taxon>
        <taxon>Pseudonocardiales</taxon>
        <taxon>Pseudonocardiaceae</taxon>
        <taxon>Amycolatopsis</taxon>
    </lineage>
</organism>
<keyword evidence="2" id="KW-1185">Reference proteome</keyword>
<gene>
    <name evidence="1" type="ORF">ACFORO_12620</name>
</gene>
<proteinExistence type="predicted"/>
<name>A0ABV7QE35_9PSEU</name>
<evidence type="ECO:0008006" key="3">
    <source>
        <dbReference type="Google" id="ProtNLM"/>
    </source>
</evidence>
<protein>
    <recommendedName>
        <fullName evidence="3">Holin</fullName>
    </recommendedName>
</protein>
<evidence type="ECO:0000313" key="1">
    <source>
        <dbReference type="EMBL" id="MFC3511012.1"/>
    </source>
</evidence>
<dbReference type="Proteomes" id="UP001595764">
    <property type="component" value="Unassembled WGS sequence"/>
</dbReference>
<accession>A0ABV7QE35</accession>
<evidence type="ECO:0000313" key="2">
    <source>
        <dbReference type="Proteomes" id="UP001595764"/>
    </source>
</evidence>
<reference evidence="2" key="1">
    <citation type="journal article" date="2019" name="Int. J. Syst. Evol. Microbiol.">
        <title>The Global Catalogue of Microorganisms (GCM) 10K type strain sequencing project: providing services to taxonomists for standard genome sequencing and annotation.</title>
        <authorList>
            <consortium name="The Broad Institute Genomics Platform"/>
            <consortium name="The Broad Institute Genome Sequencing Center for Infectious Disease"/>
            <person name="Wu L."/>
            <person name="Ma J."/>
        </authorList>
    </citation>
    <scope>NUCLEOTIDE SEQUENCE [LARGE SCALE GENOMIC DNA]</scope>
    <source>
        <strain evidence="2">CGMCC 4.7682</strain>
    </source>
</reference>
<comment type="caution">
    <text evidence="1">The sequence shown here is derived from an EMBL/GenBank/DDBJ whole genome shotgun (WGS) entry which is preliminary data.</text>
</comment>